<dbReference type="OrthoDB" id="4415578at2759"/>
<dbReference type="Proteomes" id="UP000326565">
    <property type="component" value="Unassembled WGS sequence"/>
</dbReference>
<evidence type="ECO:0000313" key="2">
    <source>
        <dbReference type="Proteomes" id="UP000326565"/>
    </source>
</evidence>
<gene>
    <name evidence="1" type="ORF">BDV29DRAFT_185847</name>
</gene>
<protein>
    <submittedName>
        <fullName evidence="1">Uncharacterized protein</fullName>
    </submittedName>
</protein>
<proteinExistence type="predicted"/>
<name>A0A5N5WK13_9EURO</name>
<keyword evidence="2" id="KW-1185">Reference proteome</keyword>
<dbReference type="AlphaFoldDB" id="A0A5N5WK13"/>
<evidence type="ECO:0000313" key="1">
    <source>
        <dbReference type="EMBL" id="KAB8067624.1"/>
    </source>
</evidence>
<sequence length="71" mass="8721">MSYIIRVLDSSLYSRFIHLLSSYYGVLLELKYDWDWRKLHSSQRKRLQYRVAQRKFREKTKARKQSTFSGT</sequence>
<organism evidence="1 2">
    <name type="scientific">Aspergillus leporis</name>
    <dbReference type="NCBI Taxonomy" id="41062"/>
    <lineage>
        <taxon>Eukaryota</taxon>
        <taxon>Fungi</taxon>
        <taxon>Dikarya</taxon>
        <taxon>Ascomycota</taxon>
        <taxon>Pezizomycotina</taxon>
        <taxon>Eurotiomycetes</taxon>
        <taxon>Eurotiomycetidae</taxon>
        <taxon>Eurotiales</taxon>
        <taxon>Aspergillaceae</taxon>
        <taxon>Aspergillus</taxon>
        <taxon>Aspergillus subgen. Circumdati</taxon>
    </lineage>
</organism>
<accession>A0A5N5WK13</accession>
<dbReference type="EMBL" id="ML732463">
    <property type="protein sequence ID" value="KAB8067624.1"/>
    <property type="molecule type" value="Genomic_DNA"/>
</dbReference>
<reference evidence="1 2" key="1">
    <citation type="submission" date="2019-04" db="EMBL/GenBank/DDBJ databases">
        <title>Friends and foes A comparative genomics study of 23 Aspergillus species from section Flavi.</title>
        <authorList>
            <consortium name="DOE Joint Genome Institute"/>
            <person name="Kjaerbolling I."/>
            <person name="Vesth T."/>
            <person name="Frisvad J.C."/>
            <person name="Nybo J.L."/>
            <person name="Theobald S."/>
            <person name="Kildgaard S."/>
            <person name="Isbrandt T."/>
            <person name="Kuo A."/>
            <person name="Sato A."/>
            <person name="Lyhne E.K."/>
            <person name="Kogle M.E."/>
            <person name="Wiebenga A."/>
            <person name="Kun R.S."/>
            <person name="Lubbers R.J."/>
            <person name="Makela M.R."/>
            <person name="Barry K."/>
            <person name="Chovatia M."/>
            <person name="Clum A."/>
            <person name="Daum C."/>
            <person name="Haridas S."/>
            <person name="He G."/>
            <person name="LaButti K."/>
            <person name="Lipzen A."/>
            <person name="Mondo S."/>
            <person name="Riley R."/>
            <person name="Salamov A."/>
            <person name="Simmons B.A."/>
            <person name="Magnuson J.K."/>
            <person name="Henrissat B."/>
            <person name="Mortensen U.H."/>
            <person name="Larsen T.O."/>
            <person name="Devries R.P."/>
            <person name="Grigoriev I.V."/>
            <person name="Machida M."/>
            <person name="Baker S.E."/>
            <person name="Andersen M.R."/>
        </authorList>
    </citation>
    <scope>NUCLEOTIDE SEQUENCE [LARGE SCALE GENOMIC DNA]</scope>
    <source>
        <strain evidence="1 2">CBS 151.66</strain>
    </source>
</reference>